<keyword evidence="3" id="KW-1185">Reference proteome</keyword>
<organism evidence="2 3">
    <name type="scientific">Pseudooctadecabacter jejudonensis</name>
    <dbReference type="NCBI Taxonomy" id="1391910"/>
    <lineage>
        <taxon>Bacteria</taxon>
        <taxon>Pseudomonadati</taxon>
        <taxon>Pseudomonadota</taxon>
        <taxon>Alphaproteobacteria</taxon>
        <taxon>Rhodobacterales</taxon>
        <taxon>Paracoccaceae</taxon>
        <taxon>Pseudooctadecabacter</taxon>
    </lineage>
</organism>
<dbReference type="Pfam" id="PF20057">
    <property type="entry name" value="DUF6456"/>
    <property type="match status" value="1"/>
</dbReference>
<evidence type="ECO:0000313" key="2">
    <source>
        <dbReference type="EMBL" id="SLN15678.1"/>
    </source>
</evidence>
<name>A0A1Y5REN6_9RHOB</name>
<accession>A0A1Y5REN6</accession>
<protein>
    <recommendedName>
        <fullName evidence="1">DUF6456 domain-containing protein</fullName>
    </recommendedName>
</protein>
<evidence type="ECO:0000259" key="1">
    <source>
        <dbReference type="Pfam" id="PF20057"/>
    </source>
</evidence>
<proteinExistence type="predicted"/>
<evidence type="ECO:0000313" key="3">
    <source>
        <dbReference type="Proteomes" id="UP000193623"/>
    </source>
</evidence>
<sequence>MLGWGKWEDGADMRDAKRVSLAVPAWVPADVRNYVFHTEMGQPIRALARSQSCHASTIMRQIRKVETRRDDPLVDSAIKALAEADGADATPSDIELMQALRRLAAPKAMLAIAIGMDQGVILQDTATQEPDHASKLASQTAMTLALQGWISCGNTIGRVLRYRITSAGRVALRELVARTENQARAMAEAPEAFVGAPAGVGTWQAGAMTRMPQQDSPVVCLSRRKDKDGNLFLTRAMVRASERLREDYELARVDAQRDGKTPPDWQQLLQAIDRHAGVDTEGASAGAQVRAALSFLGPGLAEVALRCCCLLEGLETTEKQMGWAARSGKVVLRIALQRLVLHYEQTGELGPRIG</sequence>
<dbReference type="InterPro" id="IPR045599">
    <property type="entry name" value="DUF6456"/>
</dbReference>
<dbReference type="AlphaFoldDB" id="A0A1Y5REN6"/>
<dbReference type="EMBL" id="FWFT01000001">
    <property type="protein sequence ID" value="SLN15678.1"/>
    <property type="molecule type" value="Genomic_DNA"/>
</dbReference>
<reference evidence="2 3" key="1">
    <citation type="submission" date="2017-03" db="EMBL/GenBank/DDBJ databases">
        <authorList>
            <person name="Afonso C.L."/>
            <person name="Miller P.J."/>
            <person name="Scott M.A."/>
            <person name="Spackman E."/>
            <person name="Goraichik I."/>
            <person name="Dimitrov K.M."/>
            <person name="Suarez D.L."/>
            <person name="Swayne D.E."/>
        </authorList>
    </citation>
    <scope>NUCLEOTIDE SEQUENCE [LARGE SCALE GENOMIC DNA]</scope>
    <source>
        <strain evidence="2 3">CECT 8397</strain>
    </source>
</reference>
<gene>
    <name evidence="2" type="ORF">PSJ8397_00356</name>
</gene>
<dbReference type="Proteomes" id="UP000193623">
    <property type="component" value="Unassembled WGS sequence"/>
</dbReference>
<feature type="domain" description="DUF6456" evidence="1">
    <location>
        <begin position="210"/>
        <end position="345"/>
    </location>
</feature>